<evidence type="ECO:0000313" key="1">
    <source>
        <dbReference type="EMBL" id="EKE30491.1"/>
    </source>
</evidence>
<dbReference type="STRING" id="1230341.AAV35_012675"/>
<dbReference type="Proteomes" id="UP000011746">
    <property type="component" value="Unassembled WGS sequence"/>
</dbReference>
<gene>
    <name evidence="1" type="ORF">MJ3_13659</name>
</gene>
<comment type="caution">
    <text evidence="1">The sequence shown here is derived from an EMBL/GenBank/DDBJ whole genome shotgun (WGS) entry which is preliminary data.</text>
</comment>
<keyword evidence="2" id="KW-1185">Reference proteome</keyword>
<dbReference type="EMBL" id="AMPQ01000045">
    <property type="protein sequence ID" value="EKE30491.1"/>
    <property type="molecule type" value="Genomic_DNA"/>
</dbReference>
<protein>
    <submittedName>
        <fullName evidence="1">Uncharacterized protein</fullName>
    </submittedName>
</protein>
<name>K2FH93_9BACI</name>
<reference evidence="1 2" key="1">
    <citation type="journal article" date="2012" name="J. Bacteriol.">
        <title>Draft Genome Sequence of Salimicrobium sp. Strain MJ3, Isolated from Myulchi-Jeot, Korean Fermented Seafood.</title>
        <authorList>
            <person name="Lee S.H."/>
            <person name="Jung J.Y."/>
            <person name="Jeon C.O."/>
        </authorList>
    </citation>
    <scope>NUCLEOTIDE SEQUENCE [LARGE SCALE GENOMIC DNA]</scope>
    <source>
        <strain evidence="1 2">MJ3</strain>
    </source>
</reference>
<dbReference type="PATRIC" id="fig|1230341.3.peg.2745"/>
<sequence length="116" mass="13278">MANKKKHSKSTEQSNKAALSYLKQKSEVDRMAKLGAKKEVEVEGVTYTFQHPGTRAFAQIQDRIQVEGGKMSSERMSEELFKHVIVEPKVDFDYFDEHDGYEEVITEAMSFLRSGK</sequence>
<evidence type="ECO:0000313" key="2">
    <source>
        <dbReference type="Proteomes" id="UP000011746"/>
    </source>
</evidence>
<organism evidence="1 2">
    <name type="scientific">Salimicrobium jeotgali</name>
    <dbReference type="NCBI Taxonomy" id="1230341"/>
    <lineage>
        <taxon>Bacteria</taxon>
        <taxon>Bacillati</taxon>
        <taxon>Bacillota</taxon>
        <taxon>Bacilli</taxon>
        <taxon>Bacillales</taxon>
        <taxon>Bacillaceae</taxon>
        <taxon>Salimicrobium</taxon>
    </lineage>
</organism>
<dbReference type="AlphaFoldDB" id="K2FH93"/>
<dbReference type="eggNOG" id="ENOG5033AEJ">
    <property type="taxonomic scope" value="Bacteria"/>
</dbReference>
<proteinExistence type="predicted"/>
<accession>K2FH93</accession>